<dbReference type="KEGG" id="dnv:108660028"/>
<evidence type="ECO:0000313" key="3">
    <source>
        <dbReference type="Proteomes" id="UP000295192"/>
    </source>
</evidence>
<evidence type="ECO:0000313" key="2">
    <source>
        <dbReference type="EMBL" id="TDG48845.1"/>
    </source>
</evidence>
<dbReference type="Proteomes" id="UP000295192">
    <property type="component" value="Unassembled WGS sequence"/>
</dbReference>
<comment type="subunit">
    <text evidence="1">The 26S proteasome consists of a 20S proteasome core and two 19S regulatory subunits. The 20S proteasome core is composed of 28 subunits that are arranged in four stacked rings, resulting in a barrel-shaped structure. The two end rings are each formed by seven alpha subunits, and the two central rings are each formed by seven beta subunits. The catalytic chamber with the active sites is on the inside of the barrel.</text>
</comment>
<accession>A0A484BLY0</accession>
<dbReference type="PANTHER" id="PTHR32194:SF10">
    <property type="entry name" value="PROTEASOME SUBUNIT BETA TYPE-3"/>
    <property type="match status" value="1"/>
</dbReference>
<organism evidence="2 3">
    <name type="scientific">Drosophila navojoa</name>
    <name type="common">Fruit fly</name>
    <dbReference type="NCBI Taxonomy" id="7232"/>
    <lineage>
        <taxon>Eukaryota</taxon>
        <taxon>Metazoa</taxon>
        <taxon>Ecdysozoa</taxon>
        <taxon>Arthropoda</taxon>
        <taxon>Hexapoda</taxon>
        <taxon>Insecta</taxon>
        <taxon>Pterygota</taxon>
        <taxon>Neoptera</taxon>
        <taxon>Endopterygota</taxon>
        <taxon>Diptera</taxon>
        <taxon>Brachycera</taxon>
        <taxon>Muscomorpha</taxon>
        <taxon>Ephydroidea</taxon>
        <taxon>Drosophilidae</taxon>
        <taxon>Drosophila</taxon>
    </lineage>
</organism>
<dbReference type="OrthoDB" id="204949at2759"/>
<dbReference type="InterPro" id="IPR001353">
    <property type="entry name" value="Proteasome_sua/b"/>
</dbReference>
<dbReference type="OMA" id="AGMDPYT"/>
<keyword evidence="3" id="KW-1185">Reference proteome</keyword>
<dbReference type="AlphaFoldDB" id="A0A484BLY0"/>
<dbReference type="Gene3D" id="3.60.20.10">
    <property type="entry name" value="Glutamine Phosphoribosylpyrophosphate, subunit 1, domain 1"/>
    <property type="match status" value="1"/>
</dbReference>
<dbReference type="STRING" id="7232.A0A484BLY0"/>
<dbReference type="GO" id="GO:0051603">
    <property type="term" value="P:proteolysis involved in protein catabolic process"/>
    <property type="evidence" value="ECO:0007669"/>
    <property type="project" value="InterPro"/>
</dbReference>
<dbReference type="PROSITE" id="PS51476">
    <property type="entry name" value="PROTEASOME_BETA_2"/>
    <property type="match status" value="1"/>
</dbReference>
<reference evidence="2 3" key="1">
    <citation type="journal article" date="2019" name="J. Hered.">
        <title>An Improved Genome Assembly for Drosophila navojoa, the Basal Species in the mojavensis Cluster.</title>
        <authorList>
            <person name="Vanderlinde T."/>
            <person name="Dupim E.G."/>
            <person name="Nazario-Yepiz N.O."/>
            <person name="Carvalho A.B."/>
        </authorList>
    </citation>
    <scope>NUCLEOTIDE SEQUENCE [LARGE SCALE GENOMIC DNA]</scope>
    <source>
        <strain evidence="2">Navoj_Jal97</strain>
        <tissue evidence="2">Whole organism</tissue>
    </source>
</reference>
<dbReference type="GO" id="GO:0005839">
    <property type="term" value="C:proteasome core complex"/>
    <property type="evidence" value="ECO:0007669"/>
    <property type="project" value="InterPro"/>
</dbReference>
<name>A0A484BLY0_DRONA</name>
<dbReference type="InterPro" id="IPR023333">
    <property type="entry name" value="Proteasome_suB-type"/>
</dbReference>
<sequence>MDEKVSYCNGCVIAMQGKDCVAISTDRRLSLSSYTIGEDFEKIFNLAPRLYVGVTGLQADILTVQERLGCRRNVYEINTNSLVTPKIVTELLSHMLYQHRFAPFHVESIVAGMDPYTLEPYLCNMDLLGWSTVSSDFVVVGTCTEQMIGTCESLWEPNMDADRLFEAISRAMISAGCRDTISGCGMKVYLIEHDKVTVRLVKTRMD</sequence>
<gene>
    <name evidence="2" type="ORF">AWZ03_004748</name>
</gene>
<dbReference type="EMBL" id="LSRL02000029">
    <property type="protein sequence ID" value="TDG48845.1"/>
    <property type="molecule type" value="Genomic_DNA"/>
</dbReference>
<dbReference type="Pfam" id="PF00227">
    <property type="entry name" value="Proteasome"/>
    <property type="match status" value="1"/>
</dbReference>
<comment type="caution">
    <text evidence="2">The sequence shown here is derived from an EMBL/GenBank/DDBJ whole genome shotgun (WGS) entry which is preliminary data.</text>
</comment>
<dbReference type="InterPro" id="IPR029055">
    <property type="entry name" value="Ntn_hydrolases_N"/>
</dbReference>
<evidence type="ECO:0000256" key="1">
    <source>
        <dbReference type="ARBA" id="ARBA00026071"/>
    </source>
</evidence>
<dbReference type="SUPFAM" id="SSF56235">
    <property type="entry name" value="N-terminal nucleophile aminohydrolases (Ntn hydrolases)"/>
    <property type="match status" value="1"/>
</dbReference>
<proteinExistence type="predicted"/>
<dbReference type="PANTHER" id="PTHR32194">
    <property type="entry name" value="METALLOPROTEASE TLDD"/>
    <property type="match status" value="1"/>
</dbReference>
<protein>
    <submittedName>
        <fullName evidence="2">Uncharacterized protein</fullName>
    </submittedName>
</protein>
<dbReference type="GO" id="GO:0005737">
    <property type="term" value="C:cytoplasm"/>
    <property type="evidence" value="ECO:0007669"/>
    <property type="project" value="TreeGrafter"/>
</dbReference>